<feature type="transmembrane region" description="Helical" evidence="1">
    <location>
        <begin position="12"/>
        <end position="31"/>
    </location>
</feature>
<keyword evidence="1" id="KW-1133">Transmembrane helix</keyword>
<name>A0A369KZ45_9BACT</name>
<comment type="caution">
    <text evidence="2">The sequence shown here is derived from an EMBL/GenBank/DDBJ whole genome shotgun (WGS) entry which is preliminary data.</text>
</comment>
<evidence type="ECO:0000256" key="1">
    <source>
        <dbReference type="SAM" id="Phobius"/>
    </source>
</evidence>
<gene>
    <name evidence="2" type="ORF">DCC88_02155</name>
</gene>
<keyword evidence="3" id="KW-1185">Reference proteome</keyword>
<accession>A0A369KZ45</accession>
<keyword evidence="1" id="KW-0472">Membrane</keyword>
<evidence type="ECO:0000313" key="3">
    <source>
        <dbReference type="Proteomes" id="UP000253934"/>
    </source>
</evidence>
<dbReference type="Proteomes" id="UP000253934">
    <property type="component" value="Unassembled WGS sequence"/>
</dbReference>
<organism evidence="2 3">
    <name type="scientific">Spirobacillus cienkowskii</name>
    <dbReference type="NCBI Taxonomy" id="495820"/>
    <lineage>
        <taxon>Bacteria</taxon>
        <taxon>Pseudomonadati</taxon>
        <taxon>Bdellovibrionota</taxon>
        <taxon>Oligoflexia</taxon>
        <taxon>Silvanigrellales</taxon>
        <taxon>Spirobacillus</taxon>
    </lineage>
</organism>
<protein>
    <submittedName>
        <fullName evidence="2">Uncharacterized protein</fullName>
    </submittedName>
</protein>
<dbReference type="AlphaFoldDB" id="A0A369KZ45"/>
<dbReference type="EMBL" id="QOVW01000013">
    <property type="protein sequence ID" value="RDB36994.1"/>
    <property type="molecule type" value="Genomic_DNA"/>
</dbReference>
<keyword evidence="1" id="KW-0812">Transmembrane</keyword>
<reference evidence="2" key="1">
    <citation type="submission" date="2018-04" db="EMBL/GenBank/DDBJ databases">
        <title>Draft genome sequence of the Candidatus Spirobacillus cienkowskii, a pathogen of freshwater Daphnia species, reconstructed from hemolymph metagenomic reads.</title>
        <authorList>
            <person name="Bresciani L."/>
            <person name="Lemos L.N."/>
            <person name="Wale N."/>
            <person name="Lin J.Y."/>
            <person name="Fernandes G.R."/>
            <person name="Duffy M.A."/>
            <person name="Rodrigues J.M."/>
        </authorList>
    </citation>
    <scope>NUCLEOTIDE SEQUENCE [LARGE SCALE GENOMIC DNA]</scope>
    <source>
        <strain evidence="2">Binning01</strain>
    </source>
</reference>
<sequence>MSNTNKPFYKKWLFITFSIFFSFIILVGIFGEDPAQENTQISNNKSLTQKSSIKISLPKEQEEFISIVKIAQEEIKNAKNDMLKGGIKAEREKSLCSLLRQKGGKFVKNWVGVVSKIDANSEGKGVLEIKISHDVFLRTMNNSFSDIFKDTLISPDSDLFEEVSQMEKGQLVKFSGKFFEDPLENNCLYETSMSLDGKIKKPEFLMRFTSVKKIESGES</sequence>
<evidence type="ECO:0000313" key="2">
    <source>
        <dbReference type="EMBL" id="RDB36994.1"/>
    </source>
</evidence>
<proteinExistence type="predicted"/>